<dbReference type="RefSeq" id="WP_190828577.1">
    <property type="nucleotide sequence ID" value="NZ_CAWPPI010000049.1"/>
</dbReference>
<protein>
    <submittedName>
        <fullName evidence="1">Uncharacterized protein</fullName>
    </submittedName>
</protein>
<name>A0A8J7BXL7_9CYAN</name>
<keyword evidence="2" id="KW-1185">Reference proteome</keyword>
<evidence type="ECO:0000313" key="1">
    <source>
        <dbReference type="EMBL" id="MBD2773148.1"/>
    </source>
</evidence>
<dbReference type="Proteomes" id="UP000629098">
    <property type="component" value="Unassembled WGS sequence"/>
</dbReference>
<accession>A0A8J7BXL7</accession>
<comment type="caution">
    <text evidence="1">The sequence shown here is derived from an EMBL/GenBank/DDBJ whole genome shotgun (WGS) entry which is preliminary data.</text>
</comment>
<dbReference type="AlphaFoldDB" id="A0A8J7BXL7"/>
<organism evidence="1 2">
    <name type="scientific">Iningainema tapete BLCC-T55</name>
    <dbReference type="NCBI Taxonomy" id="2748662"/>
    <lineage>
        <taxon>Bacteria</taxon>
        <taxon>Bacillati</taxon>
        <taxon>Cyanobacteriota</taxon>
        <taxon>Cyanophyceae</taxon>
        <taxon>Nostocales</taxon>
        <taxon>Scytonemataceae</taxon>
        <taxon>Iningainema tapete</taxon>
    </lineage>
</organism>
<sequence>MKDIQDPPTGRLYGNSHPTKIVEAQGWVVDGDGGIVLVAQAPSSQQLNT</sequence>
<proteinExistence type="predicted"/>
<dbReference type="EMBL" id="JACXAE010000049">
    <property type="protein sequence ID" value="MBD2773148.1"/>
    <property type="molecule type" value="Genomic_DNA"/>
</dbReference>
<evidence type="ECO:0000313" key="2">
    <source>
        <dbReference type="Proteomes" id="UP000629098"/>
    </source>
</evidence>
<gene>
    <name evidence="1" type="ORF">ICL16_14005</name>
</gene>
<reference evidence="1" key="1">
    <citation type="submission" date="2020-09" db="EMBL/GenBank/DDBJ databases">
        <title>Iningainema tapete sp. nov. (Scytonemataceae, Cyanobacteria) from greenhouses in central Florida (USA) produces two types of nodularin with biosynthetic potential for microcystin-LR and anabaenopeptins.</title>
        <authorList>
            <person name="Berthold D.E."/>
            <person name="Lefler F.W."/>
            <person name="Huang I.-S."/>
            <person name="Abdulla H."/>
            <person name="Zimba P.V."/>
            <person name="Laughinghouse H.D. IV."/>
        </authorList>
    </citation>
    <scope>NUCLEOTIDE SEQUENCE</scope>
    <source>
        <strain evidence="1">BLCCT55</strain>
    </source>
</reference>